<evidence type="ECO:0000313" key="15">
    <source>
        <dbReference type="Proteomes" id="UP000324611"/>
    </source>
</evidence>
<evidence type="ECO:0000256" key="1">
    <source>
        <dbReference type="ARBA" id="ARBA00001946"/>
    </source>
</evidence>
<proteinExistence type="inferred from homology"/>
<feature type="region of interest" description="Interaction with substrate tRNA" evidence="10">
    <location>
        <begin position="35"/>
        <end position="38"/>
    </location>
</feature>
<dbReference type="InterPro" id="IPR018022">
    <property type="entry name" value="IPT"/>
</dbReference>
<feature type="site" description="Interaction with substrate tRNA" evidence="10">
    <location>
        <position position="101"/>
    </location>
</feature>
<comment type="caution">
    <text evidence="14">The sequence shown here is derived from an EMBL/GenBank/DDBJ whole genome shotgun (WGS) entry which is preliminary data.</text>
</comment>
<feature type="binding site" evidence="10">
    <location>
        <begin position="10"/>
        <end position="17"/>
    </location>
    <ligand>
        <name>ATP</name>
        <dbReference type="ChEBI" id="CHEBI:30616"/>
    </ligand>
</feature>
<dbReference type="GO" id="GO:0005524">
    <property type="term" value="F:ATP binding"/>
    <property type="evidence" value="ECO:0007669"/>
    <property type="project" value="UniProtKB-UniRule"/>
</dbReference>
<evidence type="ECO:0000256" key="13">
    <source>
        <dbReference type="RuleBase" id="RU003785"/>
    </source>
</evidence>
<evidence type="ECO:0000256" key="6">
    <source>
        <dbReference type="ARBA" id="ARBA00022741"/>
    </source>
</evidence>
<comment type="catalytic activity">
    <reaction evidence="9 10 11">
        <text>adenosine(37) in tRNA + dimethylallyl diphosphate = N(6)-dimethylallyladenosine(37) in tRNA + diphosphate</text>
        <dbReference type="Rhea" id="RHEA:26482"/>
        <dbReference type="Rhea" id="RHEA-COMP:10162"/>
        <dbReference type="Rhea" id="RHEA-COMP:10375"/>
        <dbReference type="ChEBI" id="CHEBI:33019"/>
        <dbReference type="ChEBI" id="CHEBI:57623"/>
        <dbReference type="ChEBI" id="CHEBI:74411"/>
        <dbReference type="ChEBI" id="CHEBI:74415"/>
        <dbReference type="EC" id="2.5.1.75"/>
    </reaction>
</comment>
<dbReference type="RefSeq" id="WP_149838365.1">
    <property type="nucleotide sequence ID" value="NZ_VUOC01000002.1"/>
</dbReference>
<keyword evidence="8 10" id="KW-0460">Magnesium</keyword>
<keyword evidence="15" id="KW-1185">Reference proteome</keyword>
<dbReference type="EMBL" id="VUOC01000002">
    <property type="protein sequence ID" value="KAA2243490.1"/>
    <property type="molecule type" value="Genomic_DNA"/>
</dbReference>
<comment type="similarity">
    <text evidence="3 10 13">Belongs to the IPP transferase family.</text>
</comment>
<comment type="caution">
    <text evidence="10">Lacks conserved residue(s) required for the propagation of feature annotation.</text>
</comment>
<reference evidence="14 15" key="1">
    <citation type="submission" date="2019-09" db="EMBL/GenBank/DDBJ databases">
        <title>Chitinophaga ginsengihumi sp. nov., isolated from soil of ginseng rhizosphere.</title>
        <authorList>
            <person name="Lee J."/>
        </authorList>
    </citation>
    <scope>NUCLEOTIDE SEQUENCE [LARGE SCALE GENOMIC DNA]</scope>
    <source>
        <strain evidence="14 15">BN140078</strain>
    </source>
</reference>
<comment type="subunit">
    <text evidence="10">Monomer.</text>
</comment>
<dbReference type="Gene3D" id="1.10.20.140">
    <property type="match status" value="1"/>
</dbReference>
<evidence type="ECO:0000256" key="3">
    <source>
        <dbReference type="ARBA" id="ARBA00005842"/>
    </source>
</evidence>
<dbReference type="AlphaFoldDB" id="A0A5B2VY67"/>
<protein>
    <recommendedName>
        <fullName evidence="10">tRNA dimethylallyltransferase</fullName>
        <ecNumber evidence="10">2.5.1.75</ecNumber>
    </recommendedName>
    <alternativeName>
        <fullName evidence="10">Dimethylallyl diphosphate:tRNA dimethylallyltransferase</fullName>
        <shortName evidence="10">DMAPP:tRNA dimethylallyltransferase</shortName>
        <shortName evidence="10">DMATase</shortName>
    </alternativeName>
    <alternativeName>
        <fullName evidence="10">Isopentenyl-diphosphate:tRNA isopentenyltransferase</fullName>
        <shortName evidence="10">IPP transferase</shortName>
        <shortName evidence="10">IPPT</shortName>
        <shortName evidence="10">IPTase</shortName>
    </alternativeName>
</protein>
<dbReference type="Pfam" id="PF01715">
    <property type="entry name" value="IPPT"/>
    <property type="match status" value="1"/>
</dbReference>
<keyword evidence="6 10" id="KW-0547">Nucleotide-binding</keyword>
<feature type="site" description="Interaction with substrate tRNA" evidence="10">
    <location>
        <position position="123"/>
    </location>
</feature>
<evidence type="ECO:0000256" key="5">
    <source>
        <dbReference type="ARBA" id="ARBA00022694"/>
    </source>
</evidence>
<dbReference type="SUPFAM" id="SSF52540">
    <property type="entry name" value="P-loop containing nucleoside triphosphate hydrolases"/>
    <property type="match status" value="2"/>
</dbReference>
<keyword evidence="5 10" id="KW-0819">tRNA processing</keyword>
<dbReference type="HAMAP" id="MF_00185">
    <property type="entry name" value="IPP_trans"/>
    <property type="match status" value="1"/>
</dbReference>
<dbReference type="InterPro" id="IPR039657">
    <property type="entry name" value="Dimethylallyltransferase"/>
</dbReference>
<dbReference type="InterPro" id="IPR027417">
    <property type="entry name" value="P-loop_NTPase"/>
</dbReference>
<evidence type="ECO:0000256" key="12">
    <source>
        <dbReference type="RuleBase" id="RU003784"/>
    </source>
</evidence>
<dbReference type="GO" id="GO:0006400">
    <property type="term" value="P:tRNA modification"/>
    <property type="evidence" value="ECO:0007669"/>
    <property type="project" value="TreeGrafter"/>
</dbReference>
<keyword evidence="4 10" id="KW-0808">Transferase</keyword>
<sequence>MQKTVIVLAGPTASGKTALAIRMAQLFDTAIISADSRQCYRELSIGTAKPSPEELQTVPHYFIDSHSIKEEVNAGLFERLALQYTQDIFAQREVAVMCGGTGLYIKAFTEGIDDMPLIPPGIREAISKQYEKEGLPWLQQMLQQQDPDFYAIAETQNPQRLMRALEVLEATGRSITAFRSANRTPRDFRIIKIAITLPKELLHQQIHTRVDRMMEAGLVAEVKSVLPYRSHNALQTVGYQEVFDYLDEKNSLDQAQDLIKTHTRQYAKRQLTWFRKDKDFQWFDARDQEAILQYLQKEMC</sequence>
<comment type="function">
    <text evidence="2 10 12">Catalyzes the transfer of a dimethylallyl group onto the adenine at position 37 in tRNAs that read codons beginning with uridine, leading to the formation of N6-(dimethylallyl)adenosine (i(6)A).</text>
</comment>
<evidence type="ECO:0000256" key="8">
    <source>
        <dbReference type="ARBA" id="ARBA00022842"/>
    </source>
</evidence>
<dbReference type="NCBIfam" id="TIGR00174">
    <property type="entry name" value="miaA"/>
    <property type="match status" value="1"/>
</dbReference>
<name>A0A5B2VY67_9BACT</name>
<dbReference type="PANTHER" id="PTHR11088">
    <property type="entry name" value="TRNA DIMETHYLALLYLTRANSFERASE"/>
    <property type="match status" value="1"/>
</dbReference>
<evidence type="ECO:0000256" key="11">
    <source>
        <dbReference type="RuleBase" id="RU003783"/>
    </source>
</evidence>
<dbReference type="GO" id="GO:0052381">
    <property type="term" value="F:tRNA dimethylallyltransferase activity"/>
    <property type="evidence" value="ECO:0007669"/>
    <property type="project" value="UniProtKB-UniRule"/>
</dbReference>
<evidence type="ECO:0000256" key="2">
    <source>
        <dbReference type="ARBA" id="ARBA00003213"/>
    </source>
</evidence>
<evidence type="ECO:0000256" key="10">
    <source>
        <dbReference type="HAMAP-Rule" id="MF_00185"/>
    </source>
</evidence>
<dbReference type="EC" id="2.5.1.75" evidence="10"/>
<dbReference type="Gene3D" id="3.40.50.300">
    <property type="entry name" value="P-loop containing nucleotide triphosphate hydrolases"/>
    <property type="match status" value="1"/>
</dbReference>
<evidence type="ECO:0000256" key="7">
    <source>
        <dbReference type="ARBA" id="ARBA00022840"/>
    </source>
</evidence>
<accession>A0A5B2VY67</accession>
<gene>
    <name evidence="10 14" type="primary">miaA</name>
    <name evidence="14" type="ORF">F0L74_13430</name>
</gene>
<dbReference type="PANTHER" id="PTHR11088:SF60">
    <property type="entry name" value="TRNA DIMETHYLALLYLTRANSFERASE"/>
    <property type="match status" value="1"/>
</dbReference>
<evidence type="ECO:0000256" key="9">
    <source>
        <dbReference type="ARBA" id="ARBA00049563"/>
    </source>
</evidence>
<evidence type="ECO:0000256" key="4">
    <source>
        <dbReference type="ARBA" id="ARBA00022679"/>
    </source>
</evidence>
<keyword evidence="7 10" id="KW-0067">ATP-binding</keyword>
<dbReference type="Proteomes" id="UP000324611">
    <property type="component" value="Unassembled WGS sequence"/>
</dbReference>
<comment type="cofactor">
    <cofactor evidence="1 10">
        <name>Mg(2+)</name>
        <dbReference type="ChEBI" id="CHEBI:18420"/>
    </cofactor>
</comment>
<evidence type="ECO:0000313" key="14">
    <source>
        <dbReference type="EMBL" id="KAA2243490.1"/>
    </source>
</evidence>
<feature type="region of interest" description="Interaction with substrate tRNA" evidence="10">
    <location>
        <begin position="159"/>
        <end position="163"/>
    </location>
</feature>
<feature type="binding site" evidence="10">
    <location>
        <begin position="12"/>
        <end position="17"/>
    </location>
    <ligand>
        <name>substrate</name>
    </ligand>
</feature>
<reference evidence="14 15" key="2">
    <citation type="submission" date="2019-09" db="EMBL/GenBank/DDBJ databases">
        <authorList>
            <person name="Jin C."/>
        </authorList>
    </citation>
    <scope>NUCLEOTIDE SEQUENCE [LARGE SCALE GENOMIC DNA]</scope>
    <source>
        <strain evidence="14 15">BN140078</strain>
    </source>
</reference>
<organism evidence="14 15">
    <name type="scientific">Chitinophaga agrisoli</name>
    <dbReference type="NCBI Taxonomy" id="2607653"/>
    <lineage>
        <taxon>Bacteria</taxon>
        <taxon>Pseudomonadati</taxon>
        <taxon>Bacteroidota</taxon>
        <taxon>Chitinophagia</taxon>
        <taxon>Chitinophagales</taxon>
        <taxon>Chitinophagaceae</taxon>
        <taxon>Chitinophaga</taxon>
    </lineage>
</organism>